<evidence type="ECO:0000259" key="2">
    <source>
        <dbReference type="PROSITE" id="PS50181"/>
    </source>
</evidence>
<organism evidence="3 4">
    <name type="scientific">Hucho hucho</name>
    <name type="common">huchen</name>
    <dbReference type="NCBI Taxonomy" id="62062"/>
    <lineage>
        <taxon>Eukaryota</taxon>
        <taxon>Metazoa</taxon>
        <taxon>Chordata</taxon>
        <taxon>Craniata</taxon>
        <taxon>Vertebrata</taxon>
        <taxon>Euteleostomi</taxon>
        <taxon>Actinopterygii</taxon>
        <taxon>Neopterygii</taxon>
        <taxon>Teleostei</taxon>
        <taxon>Protacanthopterygii</taxon>
        <taxon>Salmoniformes</taxon>
        <taxon>Salmonidae</taxon>
        <taxon>Salmoninae</taxon>
        <taxon>Hucho</taxon>
    </lineage>
</organism>
<dbReference type="Pfam" id="PF12937">
    <property type="entry name" value="F-box-like"/>
    <property type="match status" value="1"/>
</dbReference>
<evidence type="ECO:0000256" key="1">
    <source>
        <dbReference type="RuleBase" id="RU369085"/>
    </source>
</evidence>
<reference evidence="3" key="3">
    <citation type="submission" date="2025-09" db="UniProtKB">
        <authorList>
            <consortium name="Ensembl"/>
        </authorList>
    </citation>
    <scope>IDENTIFICATION</scope>
</reference>
<dbReference type="GO" id="GO:0016567">
    <property type="term" value="P:protein ubiquitination"/>
    <property type="evidence" value="ECO:0007669"/>
    <property type="project" value="UniProtKB-UniRule"/>
</dbReference>
<evidence type="ECO:0000313" key="3">
    <source>
        <dbReference type="Ensembl" id="ENSHHUP00000062378.1"/>
    </source>
</evidence>
<comment type="pathway">
    <text evidence="1">Protein modification; protein ubiquitination.</text>
</comment>
<dbReference type="GeneTree" id="ENSGT00390000012248"/>
<dbReference type="PANTHER" id="PTHR12874">
    <property type="entry name" value="F-BOX ONLY PROTEIN 48-RELATED"/>
    <property type="match status" value="1"/>
</dbReference>
<dbReference type="InterPro" id="IPR001810">
    <property type="entry name" value="F-box_dom"/>
</dbReference>
<dbReference type="SMART" id="SM00256">
    <property type="entry name" value="FBOX"/>
    <property type="match status" value="1"/>
</dbReference>
<dbReference type="InterPro" id="IPR036047">
    <property type="entry name" value="F-box-like_dom_sf"/>
</dbReference>
<proteinExistence type="predicted"/>
<dbReference type="SUPFAM" id="SSF81383">
    <property type="entry name" value="F-box domain"/>
    <property type="match status" value="1"/>
</dbReference>
<sequence>MSLRATVEIKVWNTELCSMYVSKRISNAYFVCERRPTLTSATETCPHNFAEMLPTEMSLKIFSELDIDSLCSALLTCKLWHHIIEDSDHLWRNHCLTVRAFCQQEIDGDRQYGLSWKVTLVRNYRRGFLKREWLRGRYSNIHSADELLDRNMCSLDVETWGEILKAELER</sequence>
<protein>
    <submittedName>
        <fullName evidence="3">F-box protein 48</fullName>
    </submittedName>
</protein>
<accession>A0A4W5PJL1</accession>
<evidence type="ECO:0000313" key="4">
    <source>
        <dbReference type="Proteomes" id="UP000314982"/>
    </source>
</evidence>
<dbReference type="Ensembl" id="ENSHHUT00000064482.1">
    <property type="protein sequence ID" value="ENSHHUP00000062378.1"/>
    <property type="gene ID" value="ENSHHUG00000036891.1"/>
</dbReference>
<dbReference type="Gene3D" id="1.20.1280.50">
    <property type="match status" value="1"/>
</dbReference>
<dbReference type="GO" id="GO:0031146">
    <property type="term" value="P:SCF-dependent proteasomal ubiquitin-dependent protein catabolic process"/>
    <property type="evidence" value="ECO:0007669"/>
    <property type="project" value="UniProtKB-UniRule"/>
</dbReference>
<dbReference type="GO" id="GO:0019005">
    <property type="term" value="C:SCF ubiquitin ligase complex"/>
    <property type="evidence" value="ECO:0007669"/>
    <property type="project" value="UniProtKB-UniRule"/>
</dbReference>
<keyword evidence="4" id="KW-1185">Reference proteome</keyword>
<dbReference type="PROSITE" id="PS50181">
    <property type="entry name" value="FBOX"/>
    <property type="match status" value="1"/>
</dbReference>
<dbReference type="PANTHER" id="PTHR12874:SF9">
    <property type="entry name" value="F-BOX ONLY PROTEIN 48"/>
    <property type="match status" value="1"/>
</dbReference>
<dbReference type="AlphaFoldDB" id="A0A4W5PJL1"/>
<keyword evidence="1" id="KW-0833">Ubl conjugation pathway</keyword>
<reference evidence="4" key="1">
    <citation type="submission" date="2018-06" db="EMBL/GenBank/DDBJ databases">
        <title>Genome assembly of Danube salmon.</title>
        <authorList>
            <person name="Macqueen D.J."/>
            <person name="Gundappa M.K."/>
        </authorList>
    </citation>
    <scope>NUCLEOTIDE SEQUENCE [LARGE SCALE GENOMIC DNA]</scope>
</reference>
<name>A0A4W5PJL1_9TELE</name>
<dbReference type="GO" id="GO:0005737">
    <property type="term" value="C:cytoplasm"/>
    <property type="evidence" value="ECO:0007669"/>
    <property type="project" value="TreeGrafter"/>
</dbReference>
<reference evidence="3" key="2">
    <citation type="submission" date="2025-08" db="UniProtKB">
        <authorList>
            <consortium name="Ensembl"/>
        </authorList>
    </citation>
    <scope>IDENTIFICATION</scope>
</reference>
<dbReference type="Proteomes" id="UP000314982">
    <property type="component" value="Unassembled WGS sequence"/>
</dbReference>
<feature type="domain" description="F-box" evidence="2">
    <location>
        <begin position="47"/>
        <end position="94"/>
    </location>
</feature>
<dbReference type="STRING" id="62062.ENSHHUP00000062378"/>